<dbReference type="AlphaFoldDB" id="A0A9N9FJT6"/>
<reference evidence="1" key="1">
    <citation type="submission" date="2021-06" db="EMBL/GenBank/DDBJ databases">
        <authorList>
            <person name="Kallberg Y."/>
            <person name="Tangrot J."/>
            <person name="Rosling A."/>
        </authorList>
    </citation>
    <scope>NUCLEOTIDE SEQUENCE</scope>
    <source>
        <strain evidence="1">BR232B</strain>
    </source>
</reference>
<name>A0A9N9FJT6_9GLOM</name>
<protein>
    <submittedName>
        <fullName evidence="1">4341_t:CDS:1</fullName>
    </submittedName>
</protein>
<dbReference type="EMBL" id="CAJVPI010000471">
    <property type="protein sequence ID" value="CAG8539183.1"/>
    <property type="molecule type" value="Genomic_DNA"/>
</dbReference>
<dbReference type="SUPFAM" id="SSF49785">
    <property type="entry name" value="Galactose-binding domain-like"/>
    <property type="match status" value="1"/>
</dbReference>
<comment type="caution">
    <text evidence="1">The sequence shown here is derived from an EMBL/GenBank/DDBJ whole genome shotgun (WGS) entry which is preliminary data.</text>
</comment>
<dbReference type="InterPro" id="IPR008979">
    <property type="entry name" value="Galactose-bd-like_sf"/>
</dbReference>
<dbReference type="OrthoDB" id="1684102at2759"/>
<proteinExistence type="predicted"/>
<keyword evidence="2" id="KW-1185">Reference proteome</keyword>
<dbReference type="InterPro" id="IPR029044">
    <property type="entry name" value="Nucleotide-diphossugar_trans"/>
</dbReference>
<evidence type="ECO:0000313" key="1">
    <source>
        <dbReference type="EMBL" id="CAG8539183.1"/>
    </source>
</evidence>
<dbReference type="Gene3D" id="3.90.550.10">
    <property type="entry name" value="Spore Coat Polysaccharide Biosynthesis Protein SpsA, Chain A"/>
    <property type="match status" value="1"/>
</dbReference>
<dbReference type="Gene3D" id="2.60.120.260">
    <property type="entry name" value="Galactose-binding domain-like"/>
    <property type="match status" value="1"/>
</dbReference>
<evidence type="ECO:0000313" key="2">
    <source>
        <dbReference type="Proteomes" id="UP000789739"/>
    </source>
</evidence>
<dbReference type="Proteomes" id="UP000789739">
    <property type="component" value="Unassembled WGS sequence"/>
</dbReference>
<sequence>MFEEKSNSIPRVDFFSLASNYGRILSRKNNAIRALLVLLLVSTSVWLLYSKPWTVTSLSQDALGDKTAADTVNETSQSKEKSWRTDLNDTINSRSSAFTREQFTESAISKNGLIPVTAVLLGWKRLEGLQTVVSYISKYPFIKEIIVWNNNNNIRLNSERDFNLNNTDAVLHVFNSDENLHDLSKYTTCAMAKYDYCYFQDDDWLNLYMDSIYSNFLKSPNLIHSNTMPIIHLEHRRWTFTNADKKLHTGFTWLGCGSFVPRAKVQQFLRQVGSSAMPRDRLRLIDMYFSLWTNQYPYQLSNPLTPLDQGGAWSTGVDQWAIVYANILDAVQRLFKALAVNTGSEYFVRDEERPLFNNRDVRAPCANDKCLFLTSIDSFPSPRNVYYANNITHVHEQEAKFNQLNFPSNDFWDKHAYHTAVDTDDNTCWNSFRNPRSGDYFGLQFVVPRKFNKITLTSSKDIIKYDASFNIHISDNGRVWKTCNRRNLTDKENEEYLSNSHINSITIYFDCGTKGEEPTRFVKISTSRTFPEPLEICSIKLDGLEV</sequence>
<organism evidence="1 2">
    <name type="scientific">Paraglomus brasilianum</name>
    <dbReference type="NCBI Taxonomy" id="144538"/>
    <lineage>
        <taxon>Eukaryota</taxon>
        <taxon>Fungi</taxon>
        <taxon>Fungi incertae sedis</taxon>
        <taxon>Mucoromycota</taxon>
        <taxon>Glomeromycotina</taxon>
        <taxon>Glomeromycetes</taxon>
        <taxon>Paraglomerales</taxon>
        <taxon>Paraglomeraceae</taxon>
        <taxon>Paraglomus</taxon>
    </lineage>
</organism>
<gene>
    <name evidence="1" type="ORF">PBRASI_LOCUS4499</name>
</gene>
<accession>A0A9N9FJT6</accession>